<evidence type="ECO:0000256" key="3">
    <source>
        <dbReference type="ARBA" id="ARBA00022705"/>
    </source>
</evidence>
<evidence type="ECO:0000259" key="7">
    <source>
        <dbReference type="Pfam" id="PF04084"/>
    </source>
</evidence>
<sequence>MGSCPIILSIPPCLSSLIRKLDSSKVAPNVSFIIDVVDDAKDVDSSEKQKLNIDESMLQCISDNFFWLLEQFEDDVIQDETTYAAPKVKIVSKIGYLYGIKSNYIRNPEQDFQKIANDIDDLTNLVTGLDELTDDSDSSMCDQPMNYKDSKKSDLEDIKFIRNRDSKRGLENSSDDESETSSTTSSIENVGGGKRTRKVKPKWSPMKEYENIPDFTKSLCFNYFKPKSPYRIDVSDIEKEIFRQCRLKKYTNLDKVLLRALEQSDMLNYVRLVNSVLKKYHATTKYDVALMLTWKSWLINGTNLCFYGAGSKMQLMNAFMNAALRDGHCFTINAYRATGTGFDLLWSCLRVNLFNNKLQMTRKQIIETAVEKIKQNRRPFYIIIYGIDVFLLNNGFEEIKPLLSLKNVYIVGYMDHLRSSLLLHSLDTYLGHFRLVFANTGLDYKNELIAYWDKHPPKFIIDEQAEINATELTAVLMALSQNHRKLFSLIARIQIESIKPDVKFLGIDKARILRDPRAATICNNESKLDSLLTEFTTHNIIEQTRGAAGKQYLRIPFNKLSFNPHL</sequence>
<dbReference type="GO" id="GO:0005664">
    <property type="term" value="C:nuclear origin of replication recognition complex"/>
    <property type="evidence" value="ECO:0007669"/>
    <property type="project" value="UniProtKB-UniRule"/>
</dbReference>
<evidence type="ECO:0000313" key="10">
    <source>
        <dbReference type="Proteomes" id="UP001214638"/>
    </source>
</evidence>
<dbReference type="PANTHER" id="PTHR14052">
    <property type="entry name" value="ORIGIN RECOGNITION COMPLEX SUBUNIT 2"/>
    <property type="match status" value="1"/>
</dbReference>
<protein>
    <recommendedName>
        <fullName evidence="5">Origin recognition complex subunit 2</fullName>
    </recommendedName>
</protein>
<keyword evidence="10" id="KW-1185">Reference proteome</keyword>
<dbReference type="InterPro" id="IPR056773">
    <property type="entry name" value="WHD_ORC2"/>
</dbReference>
<comment type="caution">
    <text evidence="9">The sequence shown here is derived from an EMBL/GenBank/DDBJ whole genome shotgun (WGS) entry which is preliminary data.</text>
</comment>
<comment type="similarity">
    <text evidence="2 5">Belongs to the ORC2 family.</text>
</comment>
<accession>A0AAD9PM12</accession>
<dbReference type="InterPro" id="IPR056772">
    <property type="entry name" value="RecA-like_ORC2"/>
</dbReference>
<dbReference type="GO" id="GO:0003688">
    <property type="term" value="F:DNA replication origin binding"/>
    <property type="evidence" value="ECO:0007669"/>
    <property type="project" value="UniProtKB-UniRule"/>
</dbReference>
<evidence type="ECO:0000256" key="4">
    <source>
        <dbReference type="ARBA" id="ARBA00023242"/>
    </source>
</evidence>
<dbReference type="Pfam" id="PF04084">
    <property type="entry name" value="RecA-like_ORC2"/>
    <property type="match status" value="1"/>
</dbReference>
<evidence type="ECO:0000313" key="9">
    <source>
        <dbReference type="EMBL" id="KAK2197031.1"/>
    </source>
</evidence>
<dbReference type="Pfam" id="PF24882">
    <property type="entry name" value="WHD_ORC2"/>
    <property type="match status" value="1"/>
</dbReference>
<dbReference type="GO" id="GO:0006260">
    <property type="term" value="P:DNA replication"/>
    <property type="evidence" value="ECO:0007669"/>
    <property type="project" value="UniProtKB-UniRule"/>
</dbReference>
<reference evidence="9" key="1">
    <citation type="journal article" date="2023" name="Nat. Microbiol.">
        <title>Babesia duncani multi-omics identifies virulence factors and drug targets.</title>
        <authorList>
            <person name="Singh P."/>
            <person name="Lonardi S."/>
            <person name="Liang Q."/>
            <person name="Vydyam P."/>
            <person name="Khabirova E."/>
            <person name="Fang T."/>
            <person name="Gihaz S."/>
            <person name="Thekkiniath J."/>
            <person name="Munshi M."/>
            <person name="Abel S."/>
            <person name="Ciampossin L."/>
            <person name="Batugedara G."/>
            <person name="Gupta M."/>
            <person name="Lu X.M."/>
            <person name="Lenz T."/>
            <person name="Chakravarty S."/>
            <person name="Cornillot E."/>
            <person name="Hu Y."/>
            <person name="Ma W."/>
            <person name="Gonzalez L.M."/>
            <person name="Sanchez S."/>
            <person name="Estrada K."/>
            <person name="Sanchez-Flores A."/>
            <person name="Montero E."/>
            <person name="Harb O.S."/>
            <person name="Le Roch K.G."/>
            <person name="Mamoun C.B."/>
        </authorList>
    </citation>
    <scope>NUCLEOTIDE SEQUENCE</scope>
    <source>
        <strain evidence="9">WA1</strain>
    </source>
</reference>
<dbReference type="RefSeq" id="XP_067803873.1">
    <property type="nucleotide sequence ID" value="XM_067945082.1"/>
</dbReference>
<dbReference type="InterPro" id="IPR007220">
    <property type="entry name" value="ORC2"/>
</dbReference>
<dbReference type="KEGG" id="bdw:94334323"/>
<dbReference type="PANTHER" id="PTHR14052:SF0">
    <property type="entry name" value="ORIGIN RECOGNITION COMPLEX SUBUNIT 2"/>
    <property type="match status" value="1"/>
</dbReference>
<keyword evidence="4 5" id="KW-0539">Nucleus</keyword>
<feature type="region of interest" description="Disordered" evidence="6">
    <location>
        <begin position="166"/>
        <end position="200"/>
    </location>
</feature>
<evidence type="ECO:0000256" key="6">
    <source>
        <dbReference type="SAM" id="MobiDB-lite"/>
    </source>
</evidence>
<feature type="domain" description="Origin recognition complex subunit 2 RecA-like" evidence="7">
    <location>
        <begin position="289"/>
        <end position="428"/>
    </location>
</feature>
<dbReference type="GeneID" id="94334323"/>
<comment type="subunit">
    <text evidence="5">Component of the origin recognition complex (ORC).</text>
</comment>
<organism evidence="9 10">
    <name type="scientific">Babesia duncani</name>
    <dbReference type="NCBI Taxonomy" id="323732"/>
    <lineage>
        <taxon>Eukaryota</taxon>
        <taxon>Sar</taxon>
        <taxon>Alveolata</taxon>
        <taxon>Apicomplexa</taxon>
        <taxon>Aconoidasida</taxon>
        <taxon>Piroplasmida</taxon>
        <taxon>Babesiidae</taxon>
        <taxon>Babesia</taxon>
    </lineage>
</organism>
<dbReference type="EMBL" id="JALLKP010000001">
    <property type="protein sequence ID" value="KAK2197031.1"/>
    <property type="molecule type" value="Genomic_DNA"/>
</dbReference>
<feature type="domain" description="Origin recognition complex subunit 2 winged-helix" evidence="8">
    <location>
        <begin position="506"/>
        <end position="559"/>
    </location>
</feature>
<keyword evidence="3 5" id="KW-0235">DNA replication</keyword>
<evidence type="ECO:0000256" key="1">
    <source>
        <dbReference type="ARBA" id="ARBA00004123"/>
    </source>
</evidence>
<proteinExistence type="inferred from homology"/>
<dbReference type="Proteomes" id="UP001214638">
    <property type="component" value="Unassembled WGS sequence"/>
</dbReference>
<comment type="function">
    <text evidence="5">Component of the origin recognition complex (ORC) that binds origins of replication. DNA-binding is ATP-dependent. ORC is required to assemble the pre-replication complex necessary to initiate DNA replication.</text>
</comment>
<comment type="subcellular location">
    <subcellularLocation>
        <location evidence="1 5">Nucleus</location>
    </subcellularLocation>
</comment>
<dbReference type="AlphaFoldDB" id="A0AAD9PM12"/>
<evidence type="ECO:0000256" key="2">
    <source>
        <dbReference type="ARBA" id="ARBA00007421"/>
    </source>
</evidence>
<name>A0AAD9PM12_9APIC</name>
<evidence type="ECO:0000259" key="8">
    <source>
        <dbReference type="Pfam" id="PF24882"/>
    </source>
</evidence>
<gene>
    <name evidence="9" type="ORF">BdWA1_000025</name>
</gene>
<evidence type="ECO:0000256" key="5">
    <source>
        <dbReference type="RuleBase" id="RU368084"/>
    </source>
</evidence>